<dbReference type="Proteomes" id="UP000199582">
    <property type="component" value="Unassembled WGS sequence"/>
</dbReference>
<keyword evidence="2" id="KW-1185">Reference proteome</keyword>
<evidence type="ECO:0000313" key="2">
    <source>
        <dbReference type="Proteomes" id="UP000199582"/>
    </source>
</evidence>
<name>A0A1H7QIF1_9RHOB</name>
<organism evidence="1 2">
    <name type="scientific">Roseovarius azorensis</name>
    <dbReference type="NCBI Taxonomy" id="1287727"/>
    <lineage>
        <taxon>Bacteria</taxon>
        <taxon>Pseudomonadati</taxon>
        <taxon>Pseudomonadota</taxon>
        <taxon>Alphaproteobacteria</taxon>
        <taxon>Rhodobacterales</taxon>
        <taxon>Roseobacteraceae</taxon>
        <taxon>Roseovarius</taxon>
    </lineage>
</organism>
<accession>A0A1H7QIF1</accession>
<sequence length="428" mass="50270">MINYRLIRLYANVVAFRGRTKGERRKIRGKILQAYTDKAYTIAQFKGTESSLPDRALPAAVLESRIFSRAQDILFPREVETAEKIMVFVVPEHNEMSGGIFSMFSIANQMRLFKSIHGYEIIMLTRPNPECLTFLRQTCFRNAETVFRFEQLLRCANARDIYMHLPEYASEYLMWDLSDDAKNFLQNLDTLHINLLNQNIWLMPEREKFESLFELTDNVTQSVAHHAYFSQEYTDRYNIPSLLLPAYTDLGEYTPTDFKDKENLIIYSLDDAPHKEQVLERISRELPQYRLLEIRNITFDKYMEYATRCRFSISFGEGFDGYVAQPIHMGGIGLTVYNDEFFPSDHFLNYRNIFKSADDMVENIVDTIRDLAADGRAYTELNRAFCAEYDMLYSIKEYREQVKKLALKQFELLPTKDHEVRRNHVLAS</sequence>
<dbReference type="AlphaFoldDB" id="A0A1H7QIF1"/>
<evidence type="ECO:0000313" key="1">
    <source>
        <dbReference type="EMBL" id="SEL47559.1"/>
    </source>
</evidence>
<proteinExistence type="predicted"/>
<protein>
    <submittedName>
        <fullName evidence="1">Uncharacterized protein</fullName>
    </submittedName>
</protein>
<gene>
    <name evidence="1" type="ORF">SAMN05443999_105280</name>
</gene>
<reference evidence="1 2" key="1">
    <citation type="submission" date="2016-10" db="EMBL/GenBank/DDBJ databases">
        <authorList>
            <person name="de Groot N.N."/>
        </authorList>
    </citation>
    <scope>NUCLEOTIDE SEQUENCE [LARGE SCALE GENOMIC DNA]</scope>
    <source>
        <strain evidence="1 2">DSM 100674</strain>
    </source>
</reference>
<dbReference type="EMBL" id="FOAG01000005">
    <property type="protein sequence ID" value="SEL47559.1"/>
    <property type="molecule type" value="Genomic_DNA"/>
</dbReference>